<keyword evidence="1" id="KW-0472">Membrane</keyword>
<sequence>MGILIAYLVITALAVIAIFSAMGVAANSGHFMESAPAINDESQRL</sequence>
<name>A0ABQ3FHW5_9GAMM</name>
<proteinExistence type="predicted"/>
<comment type="caution">
    <text evidence="2">The sequence shown here is derived from an EMBL/GenBank/DDBJ whole genome shotgun (WGS) entry which is preliminary data.</text>
</comment>
<dbReference type="Proteomes" id="UP000604243">
    <property type="component" value="Unassembled WGS sequence"/>
</dbReference>
<keyword evidence="3" id="KW-1185">Reference proteome</keyword>
<organism evidence="2 3">
    <name type="scientific">Kushneria pakistanensis</name>
    <dbReference type="NCBI Taxonomy" id="1508770"/>
    <lineage>
        <taxon>Bacteria</taxon>
        <taxon>Pseudomonadati</taxon>
        <taxon>Pseudomonadota</taxon>
        <taxon>Gammaproteobacteria</taxon>
        <taxon>Oceanospirillales</taxon>
        <taxon>Halomonadaceae</taxon>
        <taxon>Kushneria</taxon>
    </lineage>
</organism>
<dbReference type="EMBL" id="BMZM01000002">
    <property type="protein sequence ID" value="GHC25080.1"/>
    <property type="molecule type" value="Genomic_DNA"/>
</dbReference>
<evidence type="ECO:0000313" key="3">
    <source>
        <dbReference type="Proteomes" id="UP000604243"/>
    </source>
</evidence>
<keyword evidence="1" id="KW-0812">Transmembrane</keyword>
<dbReference type="RefSeq" id="WP_189517138.1">
    <property type="nucleotide sequence ID" value="NZ_BMZM01000002.1"/>
</dbReference>
<reference evidence="3" key="1">
    <citation type="journal article" date="2019" name="Int. J. Syst. Evol. Microbiol.">
        <title>The Global Catalogue of Microorganisms (GCM) 10K type strain sequencing project: providing services to taxonomists for standard genome sequencing and annotation.</title>
        <authorList>
            <consortium name="The Broad Institute Genomics Platform"/>
            <consortium name="The Broad Institute Genome Sequencing Center for Infectious Disease"/>
            <person name="Wu L."/>
            <person name="Ma J."/>
        </authorList>
    </citation>
    <scope>NUCLEOTIDE SEQUENCE [LARGE SCALE GENOMIC DNA]</scope>
    <source>
        <strain evidence="3">KCTC 42082</strain>
    </source>
</reference>
<accession>A0ABQ3FHW5</accession>
<gene>
    <name evidence="2" type="ORF">GCM10010082_17350</name>
</gene>
<evidence type="ECO:0000313" key="2">
    <source>
        <dbReference type="EMBL" id="GHC25080.1"/>
    </source>
</evidence>
<keyword evidence="1" id="KW-1133">Transmembrane helix</keyword>
<evidence type="ECO:0000256" key="1">
    <source>
        <dbReference type="SAM" id="Phobius"/>
    </source>
</evidence>
<feature type="transmembrane region" description="Helical" evidence="1">
    <location>
        <begin position="6"/>
        <end position="26"/>
    </location>
</feature>
<evidence type="ECO:0008006" key="4">
    <source>
        <dbReference type="Google" id="ProtNLM"/>
    </source>
</evidence>
<protein>
    <recommendedName>
        <fullName evidence="4">Cbb3-type cytochrome oxidase assembly protein CcoS</fullName>
    </recommendedName>
</protein>